<dbReference type="FunFam" id="2.70.170.10:FF:000028">
    <property type="entry name" value="AcetylCholine Receptor"/>
    <property type="match status" value="1"/>
</dbReference>
<dbReference type="Pfam" id="PF02932">
    <property type="entry name" value="Neur_chan_memb"/>
    <property type="match status" value="1"/>
</dbReference>
<keyword evidence="2 5" id="KW-0812">Transmembrane</keyword>
<feature type="transmembrane region" description="Helical" evidence="5">
    <location>
        <begin position="233"/>
        <end position="252"/>
    </location>
</feature>
<dbReference type="InterPro" id="IPR006202">
    <property type="entry name" value="Neur_chan_lig-bd"/>
</dbReference>
<dbReference type="Proteomes" id="UP001634394">
    <property type="component" value="Unassembled WGS sequence"/>
</dbReference>
<keyword evidence="4 5" id="KW-0472">Membrane</keyword>
<reference evidence="8 9" key="1">
    <citation type="submission" date="2024-11" db="EMBL/GenBank/DDBJ databases">
        <title>Chromosome-level genome assembly of the freshwater bivalve Anodonta woodiana.</title>
        <authorList>
            <person name="Chen X."/>
        </authorList>
    </citation>
    <scope>NUCLEOTIDE SEQUENCE [LARGE SCALE GENOMIC DNA]</scope>
    <source>
        <strain evidence="8">MN2024</strain>
        <tissue evidence="8">Gills</tissue>
    </source>
</reference>
<organism evidence="8 9">
    <name type="scientific">Sinanodonta woodiana</name>
    <name type="common">Chinese pond mussel</name>
    <name type="synonym">Anodonta woodiana</name>
    <dbReference type="NCBI Taxonomy" id="1069815"/>
    <lineage>
        <taxon>Eukaryota</taxon>
        <taxon>Metazoa</taxon>
        <taxon>Spiralia</taxon>
        <taxon>Lophotrochozoa</taxon>
        <taxon>Mollusca</taxon>
        <taxon>Bivalvia</taxon>
        <taxon>Autobranchia</taxon>
        <taxon>Heteroconchia</taxon>
        <taxon>Palaeoheterodonta</taxon>
        <taxon>Unionida</taxon>
        <taxon>Unionoidea</taxon>
        <taxon>Unionidae</taxon>
        <taxon>Unioninae</taxon>
        <taxon>Sinanodonta</taxon>
    </lineage>
</organism>
<evidence type="ECO:0000256" key="4">
    <source>
        <dbReference type="ARBA" id="ARBA00023136"/>
    </source>
</evidence>
<dbReference type="InterPro" id="IPR006029">
    <property type="entry name" value="Neurotrans-gated_channel_TM"/>
</dbReference>
<evidence type="ECO:0000256" key="5">
    <source>
        <dbReference type="SAM" id="Phobius"/>
    </source>
</evidence>
<evidence type="ECO:0000313" key="9">
    <source>
        <dbReference type="Proteomes" id="UP001634394"/>
    </source>
</evidence>
<feature type="transmembrane region" description="Helical" evidence="5">
    <location>
        <begin position="365"/>
        <end position="386"/>
    </location>
</feature>
<keyword evidence="9" id="KW-1185">Reference proteome</keyword>
<dbReference type="AlphaFoldDB" id="A0ABD3UEQ3"/>
<evidence type="ECO:0000259" key="7">
    <source>
        <dbReference type="Pfam" id="PF02932"/>
    </source>
</evidence>
<evidence type="ECO:0000256" key="3">
    <source>
        <dbReference type="ARBA" id="ARBA00022989"/>
    </source>
</evidence>
<evidence type="ECO:0000256" key="2">
    <source>
        <dbReference type="ARBA" id="ARBA00022692"/>
    </source>
</evidence>
<accession>A0ABD3UEQ3</accession>
<dbReference type="GO" id="GO:0016020">
    <property type="term" value="C:membrane"/>
    <property type="evidence" value="ECO:0007669"/>
    <property type="project" value="UniProtKB-SubCell"/>
</dbReference>
<dbReference type="Gene3D" id="1.20.58.390">
    <property type="entry name" value="Neurotransmitter-gated ion-channel transmembrane domain"/>
    <property type="match status" value="1"/>
</dbReference>
<dbReference type="CDD" id="cd18989">
    <property type="entry name" value="LGIC_ECD_cation"/>
    <property type="match status" value="1"/>
</dbReference>
<feature type="domain" description="Neurotransmitter-gated ion-channel transmembrane" evidence="7">
    <location>
        <begin position="209"/>
        <end position="327"/>
    </location>
</feature>
<evidence type="ECO:0000259" key="6">
    <source>
        <dbReference type="Pfam" id="PF02931"/>
    </source>
</evidence>
<comment type="caution">
    <text evidence="8">The sequence shown here is derived from an EMBL/GenBank/DDBJ whole genome shotgun (WGS) entry which is preliminary data.</text>
</comment>
<protein>
    <submittedName>
        <fullName evidence="8">Uncharacterized protein</fullName>
    </submittedName>
</protein>
<feature type="transmembrane region" description="Helical" evidence="5">
    <location>
        <begin position="264"/>
        <end position="285"/>
    </location>
</feature>
<dbReference type="CDD" id="cd19051">
    <property type="entry name" value="LGIC_TM_cation"/>
    <property type="match status" value="1"/>
</dbReference>
<keyword evidence="3 5" id="KW-1133">Transmembrane helix</keyword>
<evidence type="ECO:0000256" key="1">
    <source>
        <dbReference type="ARBA" id="ARBA00004141"/>
    </source>
</evidence>
<dbReference type="InterPro" id="IPR006201">
    <property type="entry name" value="Neur_channel"/>
</dbReference>
<dbReference type="InterPro" id="IPR036719">
    <property type="entry name" value="Neuro-gated_channel_TM_sf"/>
</dbReference>
<dbReference type="InterPro" id="IPR036734">
    <property type="entry name" value="Neur_chan_lig-bd_sf"/>
</dbReference>
<dbReference type="PRINTS" id="PR00252">
    <property type="entry name" value="NRIONCHANNEL"/>
</dbReference>
<dbReference type="Pfam" id="PF02931">
    <property type="entry name" value="Neur_chan_LBD"/>
    <property type="match status" value="1"/>
</dbReference>
<feature type="domain" description="Neurotransmitter-gated ion-channel ligand-binding" evidence="6">
    <location>
        <begin position="2"/>
        <end position="202"/>
    </location>
</feature>
<dbReference type="EMBL" id="JBJQND010000016">
    <property type="protein sequence ID" value="KAL3847425.1"/>
    <property type="molecule type" value="Genomic_DNA"/>
</dbReference>
<dbReference type="SUPFAM" id="SSF90112">
    <property type="entry name" value="Neurotransmitter-gated ion-channel transmembrane pore"/>
    <property type="match status" value="1"/>
</dbReference>
<dbReference type="PANTHER" id="PTHR18945">
    <property type="entry name" value="NEUROTRANSMITTER GATED ION CHANNEL"/>
    <property type="match status" value="1"/>
</dbReference>
<feature type="transmembrane region" description="Helical" evidence="5">
    <location>
        <begin position="204"/>
        <end position="227"/>
    </location>
</feature>
<dbReference type="Gene3D" id="2.70.170.10">
    <property type="entry name" value="Neurotransmitter-gated ion-channel ligand-binding domain"/>
    <property type="match status" value="1"/>
</dbReference>
<dbReference type="InterPro" id="IPR038050">
    <property type="entry name" value="Neuro_actylchol_rec"/>
</dbReference>
<name>A0ABD3UEQ3_SINWO</name>
<proteinExistence type="predicted"/>
<evidence type="ECO:0000313" key="8">
    <source>
        <dbReference type="EMBL" id="KAL3847425.1"/>
    </source>
</evidence>
<gene>
    <name evidence="8" type="ORF">ACJMK2_018334</name>
</gene>
<dbReference type="SUPFAM" id="SSF63712">
    <property type="entry name" value="Nicotinic receptor ligand binding domain-like"/>
    <property type="match status" value="1"/>
</dbReference>
<sequence length="387" mass="44071">MTELHEDLLRNISEDVYPRSNSSSPLKVQIQFSLTSLNALDEVKGELQVVGYLTVTWNDERFTWNPMMYGGIGTTIFPRSKVWAPPLILSNPTEQISDLNADLALVRFLYTRAAIWNPGDIFKTKCYADIYKFPFDEQTCLIGLTAWGYLATEILLMFPNNDMNIKFYKDSGEWILKNWNMLSYEQNSISVASISLTFKRRPEFFVTNMILPIILMCFLNAVVFVLPPESGERVSYSITVLLSFAVFMTIVNDNIPKTSAPMPIICFYLISVLGGSALITVLMIINLRIHSKDTKHPIPQWMLTMKRVFGKRPESKVKPVKKESKNGMAVDFEKDPNKNKNETEASFGPDDYVTWPDIAEAFDRIMLYVCTLYFTAVTVCSMLALAL</sequence>
<comment type="subcellular location">
    <subcellularLocation>
        <location evidence="1">Membrane</location>
        <topology evidence="1">Multi-pass membrane protein</topology>
    </subcellularLocation>
</comment>